<feature type="compositionally biased region" description="Basic and acidic residues" evidence="12">
    <location>
        <begin position="428"/>
        <end position="465"/>
    </location>
</feature>
<keyword evidence="2" id="KW-0813">Transport</keyword>
<evidence type="ECO:0000256" key="6">
    <source>
        <dbReference type="ARBA" id="ARBA00023055"/>
    </source>
</evidence>
<dbReference type="PANTHER" id="PTHR19308">
    <property type="entry name" value="PHOSPHATIDYLCHOLINE TRANSFER PROTEIN"/>
    <property type="match status" value="1"/>
</dbReference>
<evidence type="ECO:0000259" key="13">
    <source>
        <dbReference type="PROSITE" id="PS50848"/>
    </source>
</evidence>
<dbReference type="FunFam" id="3.30.530.20:FF:000017">
    <property type="entry name" value="Phosphatidylcholine transfer protein, putative"/>
    <property type="match status" value="1"/>
</dbReference>
<dbReference type="Gene3D" id="3.30.450.30">
    <property type="entry name" value="Dynein light chain 2a, cytoplasmic"/>
    <property type="match status" value="1"/>
</dbReference>
<keyword evidence="4" id="KW-0597">Phosphoprotein</keyword>
<dbReference type="STRING" id="2018661.A0A2A2L138"/>
<dbReference type="AlphaFoldDB" id="A0A2A2L138"/>
<dbReference type="InterPro" id="IPR015019">
    <property type="entry name" value="LAMTOR3"/>
</dbReference>
<keyword evidence="7" id="KW-0446">Lipid-binding</keyword>
<comment type="subunit">
    <text evidence="8">Interacts with ACOT13/THEM2.</text>
</comment>
<evidence type="ECO:0000256" key="4">
    <source>
        <dbReference type="ARBA" id="ARBA00022553"/>
    </source>
</evidence>
<evidence type="ECO:0000256" key="3">
    <source>
        <dbReference type="ARBA" id="ARBA00022490"/>
    </source>
</evidence>
<evidence type="ECO:0000256" key="12">
    <source>
        <dbReference type="SAM" id="MobiDB-lite"/>
    </source>
</evidence>
<dbReference type="GO" id="GO:0008289">
    <property type="term" value="F:lipid binding"/>
    <property type="evidence" value="ECO:0007669"/>
    <property type="project" value="UniProtKB-KW"/>
</dbReference>
<dbReference type="InterPro" id="IPR002913">
    <property type="entry name" value="START_lipid-bd_dom"/>
</dbReference>
<organism evidence="14 15">
    <name type="scientific">Diploscapter pachys</name>
    <dbReference type="NCBI Taxonomy" id="2018661"/>
    <lineage>
        <taxon>Eukaryota</taxon>
        <taxon>Metazoa</taxon>
        <taxon>Ecdysozoa</taxon>
        <taxon>Nematoda</taxon>
        <taxon>Chromadorea</taxon>
        <taxon>Rhabditida</taxon>
        <taxon>Rhabditina</taxon>
        <taxon>Rhabditomorpha</taxon>
        <taxon>Rhabditoidea</taxon>
        <taxon>Rhabditidae</taxon>
        <taxon>Diploscapter</taxon>
    </lineage>
</organism>
<evidence type="ECO:0000256" key="11">
    <source>
        <dbReference type="ARBA" id="ARBA00079049"/>
    </source>
</evidence>
<dbReference type="PROSITE" id="PS50848">
    <property type="entry name" value="START"/>
    <property type="match status" value="1"/>
</dbReference>
<accession>A0A2A2L138</accession>
<dbReference type="Gene3D" id="3.30.530.20">
    <property type="match status" value="1"/>
</dbReference>
<dbReference type="Proteomes" id="UP000218231">
    <property type="component" value="Unassembled WGS sequence"/>
</dbReference>
<proteinExistence type="predicted"/>
<evidence type="ECO:0000256" key="1">
    <source>
        <dbReference type="ARBA" id="ARBA00004496"/>
    </source>
</evidence>
<dbReference type="GO" id="GO:0005829">
    <property type="term" value="C:cytosol"/>
    <property type="evidence" value="ECO:0007669"/>
    <property type="project" value="UniProtKB-ARBA"/>
</dbReference>
<feature type="compositionally biased region" description="Basic and acidic residues" evidence="12">
    <location>
        <begin position="487"/>
        <end position="502"/>
    </location>
</feature>
<evidence type="ECO:0000256" key="9">
    <source>
        <dbReference type="ARBA" id="ARBA00069061"/>
    </source>
</evidence>
<dbReference type="OrthoDB" id="1295045at2759"/>
<feature type="domain" description="START" evidence="13">
    <location>
        <begin position="214"/>
        <end position="402"/>
    </location>
</feature>
<dbReference type="SUPFAM" id="SSF103196">
    <property type="entry name" value="Roadblock/LC7 domain"/>
    <property type="match status" value="1"/>
</dbReference>
<dbReference type="Pfam" id="PF08923">
    <property type="entry name" value="MAPKK1_Int"/>
    <property type="match status" value="1"/>
</dbReference>
<dbReference type="EMBL" id="LIAE01007359">
    <property type="protein sequence ID" value="PAV79875.1"/>
    <property type="molecule type" value="Genomic_DNA"/>
</dbReference>
<name>A0A2A2L138_9BILA</name>
<evidence type="ECO:0000256" key="8">
    <source>
        <dbReference type="ARBA" id="ARBA00063535"/>
    </source>
</evidence>
<dbReference type="SMART" id="SM00234">
    <property type="entry name" value="START"/>
    <property type="match status" value="1"/>
</dbReference>
<keyword evidence="3" id="KW-0963">Cytoplasm</keyword>
<dbReference type="PANTHER" id="PTHR19308:SF8">
    <property type="entry name" value="STAR-RELATED LIPID TRANSFER PROTEIN 7, MITOCHONDRIAL"/>
    <property type="match status" value="1"/>
</dbReference>
<dbReference type="InterPro" id="IPR023393">
    <property type="entry name" value="START-like_dom_sf"/>
</dbReference>
<dbReference type="GO" id="GO:0006869">
    <property type="term" value="P:lipid transport"/>
    <property type="evidence" value="ECO:0007669"/>
    <property type="project" value="UniProtKB-KW"/>
</dbReference>
<keyword evidence="15" id="KW-1185">Reference proteome</keyword>
<keyword evidence="6" id="KW-0445">Lipid transport</keyword>
<evidence type="ECO:0000313" key="15">
    <source>
        <dbReference type="Proteomes" id="UP000218231"/>
    </source>
</evidence>
<gene>
    <name evidence="14" type="ORF">WR25_22320</name>
</gene>
<feature type="region of interest" description="Disordered" evidence="12">
    <location>
        <begin position="423"/>
        <end position="513"/>
    </location>
</feature>
<evidence type="ECO:0000256" key="7">
    <source>
        <dbReference type="ARBA" id="ARBA00023121"/>
    </source>
</evidence>
<dbReference type="Pfam" id="PF01852">
    <property type="entry name" value="START"/>
    <property type="match status" value="1"/>
</dbReference>
<evidence type="ECO:0000256" key="5">
    <source>
        <dbReference type="ARBA" id="ARBA00022990"/>
    </source>
</evidence>
<protein>
    <recommendedName>
        <fullName evidence="9">Phosphatidylcholine transfer protein</fullName>
    </recommendedName>
    <alternativeName>
        <fullName evidence="11">START domain-containing protein 2</fullName>
    </alternativeName>
    <alternativeName>
        <fullName evidence="10">StAR-related lipid transfer protein 2</fullName>
    </alternativeName>
</protein>
<dbReference type="SMART" id="SM01278">
    <property type="entry name" value="MAPKK1_Int"/>
    <property type="match status" value="1"/>
</dbReference>
<dbReference type="InterPro" id="IPR051213">
    <property type="entry name" value="START_lipid_transfer"/>
</dbReference>
<keyword evidence="5" id="KW-0007">Acetylation</keyword>
<comment type="caution">
    <text evidence="14">The sequence shown here is derived from an EMBL/GenBank/DDBJ whole genome shotgun (WGS) entry which is preliminary data.</text>
</comment>
<reference evidence="14 15" key="1">
    <citation type="journal article" date="2017" name="Curr. Biol.">
        <title>Genome architecture and evolution of a unichromosomal asexual nematode.</title>
        <authorList>
            <person name="Fradin H."/>
            <person name="Zegar C."/>
            <person name="Gutwein M."/>
            <person name="Lucas J."/>
            <person name="Kovtun M."/>
            <person name="Corcoran D."/>
            <person name="Baugh L.R."/>
            <person name="Kiontke K."/>
            <person name="Gunsalus K."/>
            <person name="Fitch D.H."/>
            <person name="Piano F."/>
        </authorList>
    </citation>
    <scope>NUCLEOTIDE SEQUENCE [LARGE SCALE GENOMIC DNA]</scope>
    <source>
        <strain evidence="14">PF1309</strain>
    </source>
</reference>
<dbReference type="GO" id="GO:0032006">
    <property type="term" value="P:regulation of TOR signaling"/>
    <property type="evidence" value="ECO:0007669"/>
    <property type="project" value="InterPro"/>
</dbReference>
<sequence>MVIQIKKTLRRIIHDVDRSAGLVLTDRDGIVIASIGEQVRTHQGWISGHFSVIEKTQKINLGAHSASIFQFDNNQLVVLSVQPFTCYLFATPKTNTGLLLSLRQKLEPVLQELESILHELPGAIWAKFRQIFTFRLAQNSICRRKNWRFEFYQRYTRRLLSFLPSRICLFDRRILLAATSAAGFSFKDYGISDERMHEARESDKEFDHVDDLPKKGWEKIYEEKYLHVFRRRVKGPYEMYEYKCIGSYFDISPRNFLDVQNDLTYRKVWDGNVISLELLKEENENELIRWVAKYPYPMYPREYIYARRTWVSDDDKVVIVDSEVVQPNAYPSTSNNVRVCTYTSRMAVRAHKNWNDHGLDYMLTYSDNPEANIPRYVYNYIINQGGPYFLKQVHSAARNLEKSGHELKSTIEHAKNAIRNRKQMLKNQKVEPKKVEEPNIVVEEKENVQHPKEKEEKRKDEAPPEKKHKVATTGTEYADGNGNGSCAKKDSDKKKKDSRFPVHADSQINAALT</sequence>
<evidence type="ECO:0000256" key="10">
    <source>
        <dbReference type="ARBA" id="ARBA00077188"/>
    </source>
</evidence>
<dbReference type="SUPFAM" id="SSF55961">
    <property type="entry name" value="Bet v1-like"/>
    <property type="match status" value="1"/>
</dbReference>
<comment type="subcellular location">
    <subcellularLocation>
        <location evidence="1">Cytoplasm</location>
    </subcellularLocation>
</comment>
<evidence type="ECO:0000256" key="2">
    <source>
        <dbReference type="ARBA" id="ARBA00022448"/>
    </source>
</evidence>
<evidence type="ECO:0000313" key="14">
    <source>
        <dbReference type="EMBL" id="PAV79875.1"/>
    </source>
</evidence>